<dbReference type="PANTHER" id="PTHR11552:SF227">
    <property type="entry name" value="GLUCOSE DEHYDROGENASE [FAD, QUINONE]-LIKE PROTEIN"/>
    <property type="match status" value="1"/>
</dbReference>
<name>A0AAW0XDI0_CHEQU</name>
<dbReference type="Gene3D" id="3.30.560.10">
    <property type="entry name" value="Glucose Oxidase, domain 3"/>
    <property type="match status" value="1"/>
</dbReference>
<organism evidence="2 3">
    <name type="scientific">Cherax quadricarinatus</name>
    <name type="common">Australian red claw crayfish</name>
    <dbReference type="NCBI Taxonomy" id="27406"/>
    <lineage>
        <taxon>Eukaryota</taxon>
        <taxon>Metazoa</taxon>
        <taxon>Ecdysozoa</taxon>
        <taxon>Arthropoda</taxon>
        <taxon>Crustacea</taxon>
        <taxon>Multicrustacea</taxon>
        <taxon>Malacostraca</taxon>
        <taxon>Eumalacostraca</taxon>
        <taxon>Eucarida</taxon>
        <taxon>Decapoda</taxon>
        <taxon>Pleocyemata</taxon>
        <taxon>Astacidea</taxon>
        <taxon>Parastacoidea</taxon>
        <taxon>Parastacidae</taxon>
        <taxon>Cherax</taxon>
    </lineage>
</organism>
<dbReference type="InterPro" id="IPR012132">
    <property type="entry name" value="GMC_OxRdtase"/>
</dbReference>
<reference evidence="2 3" key="1">
    <citation type="journal article" date="2024" name="BMC Genomics">
        <title>Genome assembly of redclaw crayfish (Cherax quadricarinatus) provides insights into its immune adaptation and hypoxia tolerance.</title>
        <authorList>
            <person name="Liu Z."/>
            <person name="Zheng J."/>
            <person name="Li H."/>
            <person name="Fang K."/>
            <person name="Wang S."/>
            <person name="He J."/>
            <person name="Zhou D."/>
            <person name="Weng S."/>
            <person name="Chi M."/>
            <person name="Gu Z."/>
            <person name="He J."/>
            <person name="Li F."/>
            <person name="Wang M."/>
        </authorList>
    </citation>
    <scope>NUCLEOTIDE SEQUENCE [LARGE SCALE GENOMIC DNA]</scope>
    <source>
        <strain evidence="2">ZL_2023a</strain>
    </source>
</reference>
<protein>
    <recommendedName>
        <fullName evidence="1">Glucose-methanol-choline oxidoreductase C-terminal domain-containing protein</fullName>
    </recommendedName>
</protein>
<dbReference type="PANTHER" id="PTHR11552">
    <property type="entry name" value="GLUCOSE-METHANOL-CHOLINE GMC OXIDOREDUCTASE"/>
    <property type="match status" value="1"/>
</dbReference>
<dbReference type="SUPFAM" id="SSF54373">
    <property type="entry name" value="FAD-linked reductases, C-terminal domain"/>
    <property type="match status" value="1"/>
</dbReference>
<sequence length="119" mass="13151">KDYYGDILGLSGFTLVPVLNRPLSRGTLTLASPNPYDHPLINLNFLHHPDDVTTLVRGIKLALQVGEAPAFTDDLSAKFHDKVLSGCQHEKAYTDAYWACYTRYMATTAYHACGTCKMG</sequence>
<dbReference type="Proteomes" id="UP001445076">
    <property type="component" value="Unassembled WGS sequence"/>
</dbReference>
<dbReference type="GO" id="GO:0050660">
    <property type="term" value="F:flavin adenine dinucleotide binding"/>
    <property type="evidence" value="ECO:0007669"/>
    <property type="project" value="InterPro"/>
</dbReference>
<feature type="non-terminal residue" evidence="2">
    <location>
        <position position="1"/>
    </location>
</feature>
<comment type="caution">
    <text evidence="2">The sequence shown here is derived from an EMBL/GenBank/DDBJ whole genome shotgun (WGS) entry which is preliminary data.</text>
</comment>
<dbReference type="EMBL" id="JARKIK010000041">
    <property type="protein sequence ID" value="KAK8738018.1"/>
    <property type="molecule type" value="Genomic_DNA"/>
</dbReference>
<evidence type="ECO:0000313" key="3">
    <source>
        <dbReference type="Proteomes" id="UP001445076"/>
    </source>
</evidence>
<feature type="domain" description="Glucose-methanol-choline oxidoreductase C-terminal" evidence="1">
    <location>
        <begin position="22"/>
        <end position="119"/>
    </location>
</feature>
<dbReference type="InterPro" id="IPR007867">
    <property type="entry name" value="GMC_OxRtase_C"/>
</dbReference>
<gene>
    <name evidence="2" type="ORF">OTU49_004352</name>
</gene>
<feature type="non-terminal residue" evidence="2">
    <location>
        <position position="119"/>
    </location>
</feature>
<dbReference type="GO" id="GO:0016614">
    <property type="term" value="F:oxidoreductase activity, acting on CH-OH group of donors"/>
    <property type="evidence" value="ECO:0007669"/>
    <property type="project" value="InterPro"/>
</dbReference>
<accession>A0AAW0XDI0</accession>
<evidence type="ECO:0000259" key="1">
    <source>
        <dbReference type="Pfam" id="PF05199"/>
    </source>
</evidence>
<keyword evidence="3" id="KW-1185">Reference proteome</keyword>
<proteinExistence type="predicted"/>
<dbReference type="Pfam" id="PF05199">
    <property type="entry name" value="GMC_oxred_C"/>
    <property type="match status" value="1"/>
</dbReference>
<evidence type="ECO:0000313" key="2">
    <source>
        <dbReference type="EMBL" id="KAK8738018.1"/>
    </source>
</evidence>
<dbReference type="AlphaFoldDB" id="A0AAW0XDI0"/>